<accession>A0AC34FKS7</accession>
<evidence type="ECO:0000313" key="1">
    <source>
        <dbReference type="Proteomes" id="UP000887579"/>
    </source>
</evidence>
<proteinExistence type="predicted"/>
<evidence type="ECO:0000313" key="2">
    <source>
        <dbReference type="WBParaSite" id="ES5_v2.g17583.t1"/>
    </source>
</evidence>
<organism evidence="1 2">
    <name type="scientific">Panagrolaimus sp. ES5</name>
    <dbReference type="NCBI Taxonomy" id="591445"/>
    <lineage>
        <taxon>Eukaryota</taxon>
        <taxon>Metazoa</taxon>
        <taxon>Ecdysozoa</taxon>
        <taxon>Nematoda</taxon>
        <taxon>Chromadorea</taxon>
        <taxon>Rhabditida</taxon>
        <taxon>Tylenchina</taxon>
        <taxon>Panagrolaimomorpha</taxon>
        <taxon>Panagrolaimoidea</taxon>
        <taxon>Panagrolaimidae</taxon>
        <taxon>Panagrolaimus</taxon>
    </lineage>
</organism>
<dbReference type="WBParaSite" id="ES5_v2.g17583.t1">
    <property type="protein sequence ID" value="ES5_v2.g17583.t1"/>
    <property type="gene ID" value="ES5_v2.g17583"/>
</dbReference>
<reference evidence="2" key="1">
    <citation type="submission" date="2022-11" db="UniProtKB">
        <authorList>
            <consortium name="WormBaseParasite"/>
        </authorList>
    </citation>
    <scope>IDENTIFICATION</scope>
</reference>
<protein>
    <submittedName>
        <fullName evidence="2">BHLH domain-containing protein</fullName>
    </submittedName>
</protein>
<sequence length="69" mass="8079">MVGGGGYGERKKVVLKKRKRIRTEIQKEAANLRERRRMKDLNAAFEALRKLIPLLPYEKKLSRVELLSK</sequence>
<name>A0AC34FKS7_9BILA</name>
<dbReference type="Proteomes" id="UP000887579">
    <property type="component" value="Unplaced"/>
</dbReference>